<dbReference type="GO" id="GO:0046872">
    <property type="term" value="F:metal ion binding"/>
    <property type="evidence" value="ECO:0007669"/>
    <property type="project" value="InterPro"/>
</dbReference>
<keyword evidence="3" id="KW-1133">Transmembrane helix</keyword>
<feature type="compositionally biased region" description="Polar residues" evidence="2">
    <location>
        <begin position="681"/>
        <end position="690"/>
    </location>
</feature>
<dbReference type="Pfam" id="PF00149">
    <property type="entry name" value="Metallophos"/>
    <property type="match status" value="1"/>
</dbReference>
<feature type="signal peptide" evidence="4">
    <location>
        <begin position="1"/>
        <end position="36"/>
    </location>
</feature>
<accession>A0A3E5AKV7</accession>
<dbReference type="AlphaFoldDB" id="A0A3E5AKV7"/>
<dbReference type="Gene3D" id="3.60.21.10">
    <property type="match status" value="1"/>
</dbReference>
<feature type="region of interest" description="Disordered" evidence="2">
    <location>
        <begin position="631"/>
        <end position="708"/>
    </location>
</feature>
<evidence type="ECO:0000313" key="6">
    <source>
        <dbReference type="EMBL" id="RGN21277.1"/>
    </source>
</evidence>
<dbReference type="SUPFAM" id="SSF56300">
    <property type="entry name" value="Metallo-dependent phosphatases"/>
    <property type="match status" value="1"/>
</dbReference>
<dbReference type="GO" id="GO:0003993">
    <property type="term" value="F:acid phosphatase activity"/>
    <property type="evidence" value="ECO:0007669"/>
    <property type="project" value="InterPro"/>
</dbReference>
<feature type="compositionally biased region" description="Polar residues" evidence="2">
    <location>
        <begin position="631"/>
        <end position="653"/>
    </location>
</feature>
<dbReference type="EMBL" id="QSUG01000015">
    <property type="protein sequence ID" value="RGN21277.1"/>
    <property type="molecule type" value="Genomic_DNA"/>
</dbReference>
<dbReference type="PANTHER" id="PTHR22953:SF153">
    <property type="entry name" value="PURPLE ACID PHOSPHATASE"/>
    <property type="match status" value="1"/>
</dbReference>
<gene>
    <name evidence="6" type="ORF">DXB72_13090</name>
</gene>
<dbReference type="PANTHER" id="PTHR22953">
    <property type="entry name" value="ACID PHOSPHATASE RELATED"/>
    <property type="match status" value="1"/>
</dbReference>
<keyword evidence="1 4" id="KW-0732">Signal</keyword>
<reference evidence="6 7" key="1">
    <citation type="submission" date="2018-08" db="EMBL/GenBank/DDBJ databases">
        <title>A genome reference for cultivated species of the human gut microbiota.</title>
        <authorList>
            <person name="Zou Y."/>
            <person name="Xue W."/>
            <person name="Luo G."/>
        </authorList>
    </citation>
    <scope>NUCLEOTIDE SEQUENCE [LARGE SCALE GENOMIC DNA]</scope>
    <source>
        <strain evidence="6 7">OM05-6AA</strain>
    </source>
</reference>
<comment type="caution">
    <text evidence="6">The sequence shown here is derived from an EMBL/GenBank/DDBJ whole genome shotgun (WGS) entry which is preliminary data.</text>
</comment>
<dbReference type="InterPro" id="IPR004843">
    <property type="entry name" value="Calcineurin-like_PHP"/>
</dbReference>
<dbReference type="Proteomes" id="UP000260970">
    <property type="component" value="Unassembled WGS sequence"/>
</dbReference>
<keyword evidence="3" id="KW-0812">Transmembrane</keyword>
<protein>
    <submittedName>
        <fullName evidence="6">Cell wall anchor protein</fullName>
    </submittedName>
</protein>
<feature type="domain" description="Calcineurin-like phosphoesterase" evidence="5">
    <location>
        <begin position="186"/>
        <end position="395"/>
    </location>
</feature>
<evidence type="ECO:0000256" key="4">
    <source>
        <dbReference type="SAM" id="SignalP"/>
    </source>
</evidence>
<sequence>MEENMRKNKNILKKGMILAAVSTMVVTMAPAIPAYAYGKADSKTGQAAFNAATTGSADYQSWLTGTWQGGTQDFANTNQIALTPGSTANDLGFAWYSKTKGTPAVMVWKDGSKAGAQIVKGTATGINAENWQGEVYAASNKVSINGFFEPNTKYVYQYTDNYSDNGDTIWSDEYTYTTHATDTFSVILTGDPQIGASGSKSDKEANDMSVAQDAYNWNKTMQKAMEIDPDASFLLSAGDQINESNAVSEEKKKTRESEYAGYLYPSVFRSLPIAATIGNHDKDGYDYTAHFNNPNSEDNLGSTGAGCDFYFNNGNVLFISLNSNNRNQAEHREFMKKAVASNPDAAWKVVVFHSDIYGSGQPHADTDATTNRIIFAPLMDEFDIDVCLTGHDHTYSRSYQVQDGNVIDYDLSKGSVNNPEGTLYITTGSGSGSKYYNLLNYTPYYIAERTNACLPSFSTIDFSSGTMTIKTYDYNGNKYADDFTITKTTDAQSADEVIAAADALVNSTDVAYTDESMEALKSALASLKELKASGTTADDPMVSDITTNYGKANDRVKGYGSIANDDDKDGAKNRFKKGISTLLDKTIYTQVAEGKEENLSDYSIDKAPVVKGIDEAKKAVVSAINALQVKQTAPNGNQNGNADQSGNGAQDSTNQNGNGAQGGAGQQIAGNNAGGSGSQNVSTANTGASKSDSDGVKTSKSAKVKTGDVNHGGMYAALGVLGAAILATVLGMRKKGKFWQK</sequence>
<evidence type="ECO:0000256" key="1">
    <source>
        <dbReference type="ARBA" id="ARBA00022729"/>
    </source>
</evidence>
<evidence type="ECO:0000259" key="5">
    <source>
        <dbReference type="Pfam" id="PF00149"/>
    </source>
</evidence>
<keyword evidence="3" id="KW-0472">Membrane</keyword>
<dbReference type="InterPro" id="IPR029052">
    <property type="entry name" value="Metallo-depent_PP-like"/>
</dbReference>
<evidence type="ECO:0000256" key="2">
    <source>
        <dbReference type="SAM" id="MobiDB-lite"/>
    </source>
</evidence>
<evidence type="ECO:0000313" key="7">
    <source>
        <dbReference type="Proteomes" id="UP000260970"/>
    </source>
</evidence>
<proteinExistence type="predicted"/>
<feature type="chain" id="PRO_5017558611" evidence="4">
    <location>
        <begin position="37"/>
        <end position="741"/>
    </location>
</feature>
<evidence type="ECO:0000256" key="3">
    <source>
        <dbReference type="SAM" id="Phobius"/>
    </source>
</evidence>
<feature type="transmembrane region" description="Helical" evidence="3">
    <location>
        <begin position="713"/>
        <end position="732"/>
    </location>
</feature>
<dbReference type="InterPro" id="IPR039331">
    <property type="entry name" value="PAPs-like"/>
</dbReference>
<name>A0A3E5AKV7_9FIRM</name>
<organism evidence="6 7">
    <name type="scientific">Agathobacter rectalis</name>
    <dbReference type="NCBI Taxonomy" id="39491"/>
    <lineage>
        <taxon>Bacteria</taxon>
        <taxon>Bacillati</taxon>
        <taxon>Bacillota</taxon>
        <taxon>Clostridia</taxon>
        <taxon>Lachnospirales</taxon>
        <taxon>Lachnospiraceae</taxon>
        <taxon>Agathobacter</taxon>
    </lineage>
</organism>